<reference evidence="6 7" key="1">
    <citation type="journal article" date="2016" name="Nat. Commun.">
        <title>Thousands of microbial genomes shed light on interconnected biogeochemical processes in an aquifer system.</title>
        <authorList>
            <person name="Anantharaman K."/>
            <person name="Brown C.T."/>
            <person name="Hug L.A."/>
            <person name="Sharon I."/>
            <person name="Castelle C.J."/>
            <person name="Probst A.J."/>
            <person name="Thomas B.C."/>
            <person name="Singh A."/>
            <person name="Wilkins M.J."/>
            <person name="Karaoz U."/>
            <person name="Brodie E.L."/>
            <person name="Williams K.H."/>
            <person name="Hubbard S.S."/>
            <person name="Banfield J.F."/>
        </authorList>
    </citation>
    <scope>NUCLEOTIDE SEQUENCE [LARGE SCALE GENOMIC DNA]</scope>
</reference>
<keyword evidence="2 4" id="KW-0547">Nucleotide-binding</keyword>
<protein>
    <recommendedName>
        <fullName evidence="4">Corrinoid adenosyltransferase</fullName>
        <ecNumber evidence="4">2.5.1.17</ecNumber>
    </recommendedName>
    <alternativeName>
        <fullName evidence="4">Cob(II)alamin adenosyltransferase</fullName>
    </alternativeName>
    <alternativeName>
        <fullName evidence="4">Cob(II)yrinic acid a,c-diamide adenosyltransferase</fullName>
    </alternativeName>
    <alternativeName>
        <fullName evidence="4">Cobinamide/cobalamin adenosyltransferase</fullName>
    </alternativeName>
</protein>
<comment type="catalytic activity">
    <reaction evidence="4">
        <text>2 cob(II)yrinate a,c diamide + reduced [electron-transfer flavoprotein] + 2 ATP = 2 adenosylcob(III)yrinate a,c-diamide + 2 triphosphate + oxidized [electron-transfer flavoprotein] + 3 H(+)</text>
        <dbReference type="Rhea" id="RHEA:11528"/>
        <dbReference type="Rhea" id="RHEA-COMP:10685"/>
        <dbReference type="Rhea" id="RHEA-COMP:10686"/>
        <dbReference type="ChEBI" id="CHEBI:15378"/>
        <dbReference type="ChEBI" id="CHEBI:18036"/>
        <dbReference type="ChEBI" id="CHEBI:30616"/>
        <dbReference type="ChEBI" id="CHEBI:57692"/>
        <dbReference type="ChEBI" id="CHEBI:58307"/>
        <dbReference type="ChEBI" id="CHEBI:58503"/>
        <dbReference type="ChEBI" id="CHEBI:58537"/>
        <dbReference type="EC" id="2.5.1.17"/>
    </reaction>
</comment>
<keyword evidence="3 4" id="KW-0067">ATP-binding</keyword>
<name>A0A1F7GHN8_9BACT</name>
<dbReference type="Pfam" id="PF01923">
    <property type="entry name" value="Cob_adeno_trans"/>
    <property type="match status" value="1"/>
</dbReference>
<dbReference type="SUPFAM" id="SSF89028">
    <property type="entry name" value="Cobalamin adenosyltransferase-like"/>
    <property type="match status" value="1"/>
</dbReference>
<evidence type="ECO:0000313" key="6">
    <source>
        <dbReference type="EMBL" id="OGK18487.1"/>
    </source>
</evidence>
<sequence length="173" mass="19626">MPIYTKTGDKGETGLFGGKRVPKSDPIINACGTIDELESFIGLIIGKIENKEDIELLTSIQQKLYIIMALLTGARNTQDLTDKDIEGLENRIDLIQERVPKLTRFLLPQGTEVSTWFHVVRAISRRAERAVISISKSKVENQIEGVVLRYLNRLSDLFFMLARQYNEIEEIST</sequence>
<comment type="pathway">
    <text evidence="4">Cofactor biosynthesis; adenosylcobalamin biosynthesis; adenosylcobalamin from cob(II)yrinate a,c-diamide: step 2/7.</text>
</comment>
<comment type="catalytic activity">
    <reaction evidence="4">
        <text>2 cob(II)alamin + reduced [electron-transfer flavoprotein] + 2 ATP = 2 adenosylcob(III)alamin + 2 triphosphate + oxidized [electron-transfer flavoprotein] + 3 H(+)</text>
        <dbReference type="Rhea" id="RHEA:28671"/>
        <dbReference type="Rhea" id="RHEA-COMP:10685"/>
        <dbReference type="Rhea" id="RHEA-COMP:10686"/>
        <dbReference type="ChEBI" id="CHEBI:15378"/>
        <dbReference type="ChEBI" id="CHEBI:16304"/>
        <dbReference type="ChEBI" id="CHEBI:18036"/>
        <dbReference type="ChEBI" id="CHEBI:18408"/>
        <dbReference type="ChEBI" id="CHEBI:30616"/>
        <dbReference type="ChEBI" id="CHEBI:57692"/>
        <dbReference type="ChEBI" id="CHEBI:58307"/>
        <dbReference type="EC" id="2.5.1.17"/>
    </reaction>
</comment>
<accession>A0A1F7GHN8</accession>
<proteinExistence type="inferred from homology"/>
<dbReference type="InterPro" id="IPR016030">
    <property type="entry name" value="CblAdoTrfase-like"/>
</dbReference>
<feature type="domain" description="Cobalamin adenosyltransferase-like" evidence="5">
    <location>
        <begin position="3"/>
        <end position="164"/>
    </location>
</feature>
<dbReference type="InterPro" id="IPR029499">
    <property type="entry name" value="PduO-typ"/>
</dbReference>
<dbReference type="UniPathway" id="UPA00148">
    <property type="reaction ID" value="UER00233"/>
</dbReference>
<evidence type="ECO:0000256" key="4">
    <source>
        <dbReference type="RuleBase" id="RU366026"/>
    </source>
</evidence>
<dbReference type="PANTHER" id="PTHR12213">
    <property type="entry name" value="CORRINOID ADENOSYLTRANSFERASE"/>
    <property type="match status" value="1"/>
</dbReference>
<organism evidence="6 7">
    <name type="scientific">Candidatus Roizmanbacteria bacterium RIFCSPHIGHO2_01_FULL_39_24</name>
    <dbReference type="NCBI Taxonomy" id="1802032"/>
    <lineage>
        <taxon>Bacteria</taxon>
        <taxon>Candidatus Roizmaniibacteriota</taxon>
    </lineage>
</organism>
<evidence type="ECO:0000256" key="2">
    <source>
        <dbReference type="ARBA" id="ARBA00022741"/>
    </source>
</evidence>
<evidence type="ECO:0000259" key="5">
    <source>
        <dbReference type="Pfam" id="PF01923"/>
    </source>
</evidence>
<dbReference type="EC" id="2.5.1.17" evidence="4"/>
<keyword evidence="4" id="KW-0169">Cobalamin biosynthesis</keyword>
<dbReference type="GO" id="GO:0008817">
    <property type="term" value="F:corrinoid adenosyltransferase activity"/>
    <property type="evidence" value="ECO:0007669"/>
    <property type="project" value="UniProtKB-UniRule"/>
</dbReference>
<evidence type="ECO:0000256" key="1">
    <source>
        <dbReference type="ARBA" id="ARBA00022679"/>
    </source>
</evidence>
<dbReference type="EMBL" id="MFZH01000031">
    <property type="protein sequence ID" value="OGK18487.1"/>
    <property type="molecule type" value="Genomic_DNA"/>
</dbReference>
<dbReference type="PANTHER" id="PTHR12213:SF0">
    <property type="entry name" value="CORRINOID ADENOSYLTRANSFERASE MMAB"/>
    <property type="match status" value="1"/>
</dbReference>
<dbReference type="Proteomes" id="UP000176850">
    <property type="component" value="Unassembled WGS sequence"/>
</dbReference>
<dbReference type="NCBIfam" id="TIGR00636">
    <property type="entry name" value="PduO_Nterm"/>
    <property type="match status" value="1"/>
</dbReference>
<comment type="caution">
    <text evidence="6">The sequence shown here is derived from an EMBL/GenBank/DDBJ whole genome shotgun (WGS) entry which is preliminary data.</text>
</comment>
<dbReference type="Gene3D" id="1.20.1200.10">
    <property type="entry name" value="Cobalamin adenosyltransferase-like"/>
    <property type="match status" value="1"/>
</dbReference>
<gene>
    <name evidence="6" type="ORF">A2799_00700</name>
</gene>
<comment type="similarity">
    <text evidence="4">Belongs to the Cob(I)alamin adenosyltransferase family.</text>
</comment>
<evidence type="ECO:0000256" key="3">
    <source>
        <dbReference type="ARBA" id="ARBA00022840"/>
    </source>
</evidence>
<keyword evidence="1 4" id="KW-0808">Transferase</keyword>
<dbReference type="InterPro" id="IPR036451">
    <property type="entry name" value="CblAdoTrfase-like_sf"/>
</dbReference>
<dbReference type="GO" id="GO:0005524">
    <property type="term" value="F:ATP binding"/>
    <property type="evidence" value="ECO:0007669"/>
    <property type="project" value="UniProtKB-UniRule"/>
</dbReference>
<evidence type="ECO:0000313" key="7">
    <source>
        <dbReference type="Proteomes" id="UP000176850"/>
    </source>
</evidence>
<dbReference type="AlphaFoldDB" id="A0A1F7GHN8"/>
<dbReference type="GO" id="GO:0009236">
    <property type="term" value="P:cobalamin biosynthetic process"/>
    <property type="evidence" value="ECO:0007669"/>
    <property type="project" value="UniProtKB-UniRule"/>
</dbReference>